<accession>A0A922M6X3</accession>
<dbReference type="Proteomes" id="UP000814243">
    <property type="component" value="Unassembled WGS sequence"/>
</dbReference>
<sequence length="336" mass="38159">MSASRRHRIKNILINACRKEDSKLNNDETYQSTENHNNDSSSDVKRSDPVSKNTADDSLVIIPAITDDELNFAIQSISNNTFEVPDTLVVDCSIDIPLNEIEESGLMSKDKYIEGNKTNNKITDNETSPKAGVAVNISQKKSLSTCVTDIDEERSNMTDNLQIPSRNENDMPTTTSPSIFEEYVNNIEEYVTGQEEILEEIVVSSNNTKECNLEDLECIAQDRNIPNSNKNDVTINLRHEQEEIIAPRTASTTQNFEDRDFIPLQLQTPLTEGSDNSGKRPKKKGRKRKIEDQNRDIRKKKLPTMKIILVQRGKQFYLRHSKGIFSVRVLKNVLKN</sequence>
<gene>
    <name evidence="2" type="ORF">HF086_007665</name>
</gene>
<dbReference type="AlphaFoldDB" id="A0A922M6X3"/>
<comment type="caution">
    <text evidence="2">The sequence shown here is derived from an EMBL/GenBank/DDBJ whole genome shotgun (WGS) entry which is preliminary data.</text>
</comment>
<reference evidence="2" key="1">
    <citation type="journal article" date="2021" name="G3 (Bethesda)">
        <title>Genome and transcriptome analysis of the beet armyworm Spodoptera exigua reveals targets for pest control. .</title>
        <authorList>
            <person name="Simon S."/>
            <person name="Breeschoten T."/>
            <person name="Jansen H.J."/>
            <person name="Dirks R.P."/>
            <person name="Schranz M.E."/>
            <person name="Ros V.I.D."/>
        </authorList>
    </citation>
    <scope>NUCLEOTIDE SEQUENCE</scope>
    <source>
        <strain evidence="2">TB_SE_WUR_2020</strain>
    </source>
</reference>
<feature type="compositionally biased region" description="Polar residues" evidence="1">
    <location>
        <begin position="27"/>
        <end position="41"/>
    </location>
</feature>
<feature type="region of interest" description="Disordered" evidence="1">
    <location>
        <begin position="24"/>
        <end position="52"/>
    </location>
</feature>
<feature type="region of interest" description="Disordered" evidence="1">
    <location>
        <begin position="265"/>
        <end position="297"/>
    </location>
</feature>
<evidence type="ECO:0000313" key="3">
    <source>
        <dbReference type="Proteomes" id="UP000814243"/>
    </source>
</evidence>
<feature type="compositionally biased region" description="Polar residues" evidence="1">
    <location>
        <begin position="265"/>
        <end position="276"/>
    </location>
</feature>
<organism evidence="2 3">
    <name type="scientific">Spodoptera exigua</name>
    <name type="common">Beet armyworm</name>
    <name type="synonym">Noctua fulgens</name>
    <dbReference type="NCBI Taxonomy" id="7107"/>
    <lineage>
        <taxon>Eukaryota</taxon>
        <taxon>Metazoa</taxon>
        <taxon>Ecdysozoa</taxon>
        <taxon>Arthropoda</taxon>
        <taxon>Hexapoda</taxon>
        <taxon>Insecta</taxon>
        <taxon>Pterygota</taxon>
        <taxon>Neoptera</taxon>
        <taxon>Endopterygota</taxon>
        <taxon>Lepidoptera</taxon>
        <taxon>Glossata</taxon>
        <taxon>Ditrysia</taxon>
        <taxon>Noctuoidea</taxon>
        <taxon>Noctuidae</taxon>
        <taxon>Amphipyrinae</taxon>
        <taxon>Spodoptera</taxon>
    </lineage>
</organism>
<evidence type="ECO:0000256" key="1">
    <source>
        <dbReference type="SAM" id="MobiDB-lite"/>
    </source>
</evidence>
<evidence type="ECO:0000313" key="2">
    <source>
        <dbReference type="EMBL" id="KAH9631330.1"/>
    </source>
</evidence>
<proteinExistence type="predicted"/>
<name>A0A922M6X3_SPOEX</name>
<feature type="compositionally biased region" description="Basic residues" evidence="1">
    <location>
        <begin position="279"/>
        <end position="288"/>
    </location>
</feature>
<protein>
    <submittedName>
        <fullName evidence="2">Uncharacterized protein</fullName>
    </submittedName>
</protein>
<dbReference type="EMBL" id="JACEFF010000764">
    <property type="protein sequence ID" value="KAH9631330.1"/>
    <property type="molecule type" value="Genomic_DNA"/>
</dbReference>